<keyword evidence="1" id="KW-0677">Repeat</keyword>
<organism evidence="4 5">
    <name type="scientific">Swaminathania salitolerans</name>
    <dbReference type="NCBI Taxonomy" id="182838"/>
    <lineage>
        <taxon>Bacteria</taxon>
        <taxon>Pseudomonadati</taxon>
        <taxon>Pseudomonadota</taxon>
        <taxon>Alphaproteobacteria</taxon>
        <taxon>Acetobacterales</taxon>
        <taxon>Acetobacteraceae</taxon>
        <taxon>Swaminathania</taxon>
    </lineage>
</organism>
<reference evidence="4 5" key="1">
    <citation type="submission" date="2019-07" db="EMBL/GenBank/DDBJ databases">
        <title>Whole genome shotgun sequence of Swaminathania salitolerans NBRC 104436.</title>
        <authorList>
            <person name="Hosoyama A."/>
            <person name="Uohara A."/>
            <person name="Ohji S."/>
            <person name="Ichikawa N."/>
        </authorList>
    </citation>
    <scope>NUCLEOTIDE SEQUENCE [LARGE SCALE GENOMIC DNA]</scope>
    <source>
        <strain evidence="4 5">NBRC 104436</strain>
    </source>
</reference>
<evidence type="ECO:0000256" key="1">
    <source>
        <dbReference type="ARBA" id="ARBA00022737"/>
    </source>
</evidence>
<dbReference type="Proteomes" id="UP000321405">
    <property type="component" value="Unassembled WGS sequence"/>
</dbReference>
<evidence type="ECO:0000256" key="3">
    <source>
        <dbReference type="PROSITE-ProRule" id="PRU00339"/>
    </source>
</evidence>
<evidence type="ECO:0000256" key="2">
    <source>
        <dbReference type="ARBA" id="ARBA00022803"/>
    </source>
</evidence>
<dbReference type="InterPro" id="IPR019734">
    <property type="entry name" value="TPR_rpt"/>
</dbReference>
<protein>
    <submittedName>
        <fullName evidence="4">Uncharacterized protein</fullName>
    </submittedName>
</protein>
<dbReference type="InterPro" id="IPR002201">
    <property type="entry name" value="Glyco_trans_9"/>
</dbReference>
<evidence type="ECO:0000313" key="4">
    <source>
        <dbReference type="EMBL" id="GEL01493.1"/>
    </source>
</evidence>
<dbReference type="AlphaFoldDB" id="A0A511BNS4"/>
<keyword evidence="5" id="KW-1185">Reference proteome</keyword>
<comment type="caution">
    <text evidence="4">The sequence shown here is derived from an EMBL/GenBank/DDBJ whole genome shotgun (WGS) entry which is preliminary data.</text>
</comment>
<dbReference type="SUPFAM" id="SSF48452">
    <property type="entry name" value="TPR-like"/>
    <property type="match status" value="2"/>
</dbReference>
<proteinExistence type="predicted"/>
<name>A0A511BNS4_9PROT</name>
<dbReference type="InterPro" id="IPR051012">
    <property type="entry name" value="CellSynth/LPSAsmb/PSIAsmb"/>
</dbReference>
<feature type="repeat" description="TPR" evidence="3">
    <location>
        <begin position="211"/>
        <end position="244"/>
    </location>
</feature>
<dbReference type="GO" id="GO:0016757">
    <property type="term" value="F:glycosyltransferase activity"/>
    <property type="evidence" value="ECO:0007669"/>
    <property type="project" value="InterPro"/>
</dbReference>
<dbReference type="InterPro" id="IPR011990">
    <property type="entry name" value="TPR-like_helical_dom_sf"/>
</dbReference>
<evidence type="ECO:0000313" key="5">
    <source>
        <dbReference type="Proteomes" id="UP000321405"/>
    </source>
</evidence>
<accession>A0A511BNS4</accession>
<dbReference type="Gene3D" id="3.40.50.2000">
    <property type="entry name" value="Glycogen Phosphorylase B"/>
    <property type="match status" value="1"/>
</dbReference>
<dbReference type="SUPFAM" id="SSF53756">
    <property type="entry name" value="UDP-Glycosyltransferase/glycogen phosphorylase"/>
    <property type="match status" value="1"/>
</dbReference>
<dbReference type="PANTHER" id="PTHR45586">
    <property type="entry name" value="TPR REPEAT-CONTAINING PROTEIN PA4667"/>
    <property type="match status" value="1"/>
</dbReference>
<dbReference type="Pfam" id="PF13432">
    <property type="entry name" value="TPR_16"/>
    <property type="match status" value="2"/>
</dbReference>
<gene>
    <name evidence="4" type="ORF">SSA02_06560</name>
</gene>
<dbReference type="PROSITE" id="PS50005">
    <property type="entry name" value="TPR"/>
    <property type="match status" value="1"/>
</dbReference>
<keyword evidence="2 3" id="KW-0802">TPR repeat</keyword>
<dbReference type="RefSeq" id="WP_147092434.1">
    <property type="nucleotide sequence ID" value="NZ_BJVC01000001.1"/>
</dbReference>
<dbReference type="OrthoDB" id="9778733at2"/>
<sequence>MTAHDSRVDTAMAFLAGGAPERAEALFREILSAEPAHPGAWHGLACVARDRSKPHIAIACAGRALQAPPDDRSRAVFTLTLAAALDEAGHRREALSACRVALLLEPRDPRGHMLEGELLHASGERLEARRAFDRAIALASDPAPLLTRIAGFLMRHAAYADAAEAWDQLALLHPGDPLVLANRGAALFEAGQMEAARTSLEQAMASGGDTAETTSNLALVEMALGHFEAAQRHFDEACRKAPDDVAMRINRASFHAETGEEMRARETLAPLAALDGPDGRKAAFNLATLDLSQGRYEDGWRGFESRLALGPNAVSASARWTGEKTEKRVRITAEQGLGDMIQFLRFLPEAASRAPLLLDLPPTVLTLIPLMPGLRDARASGRVRLAGEMIGEDGIAGAGAGAGIGGDGSSGPSCSLLSLPHLLGMRSITAEAFLERPARPVRGRVGLFWAGSPAYRFDARRSVPRDLLAPVLALSQDLPDVEFLCLQHGARAQEQQGMIVPPMEDLAATAEALARCSIVVGVDTALAHLAGALGVEFWLLDRYGGDWRWKGPDWYPAVRIFRCARAGPAPEVWPCVIARLAGALRDRLAGPGS</sequence>
<dbReference type="PANTHER" id="PTHR45586:SF1">
    <property type="entry name" value="LIPOPOLYSACCHARIDE ASSEMBLY PROTEIN B"/>
    <property type="match status" value="1"/>
</dbReference>
<dbReference type="EMBL" id="BJVC01000001">
    <property type="protein sequence ID" value="GEL01493.1"/>
    <property type="molecule type" value="Genomic_DNA"/>
</dbReference>
<dbReference type="Pfam" id="PF01075">
    <property type="entry name" value="Glyco_transf_9"/>
    <property type="match status" value="1"/>
</dbReference>
<dbReference type="Gene3D" id="1.25.40.10">
    <property type="entry name" value="Tetratricopeptide repeat domain"/>
    <property type="match status" value="2"/>
</dbReference>
<dbReference type="SMART" id="SM00028">
    <property type="entry name" value="TPR"/>
    <property type="match status" value="7"/>
</dbReference>